<dbReference type="Proteomes" id="UP000287605">
    <property type="component" value="Unassembled WGS sequence"/>
</dbReference>
<sequence>MNDCIFCKIIANEIPSYKVYEDDQVLAFLDLSQVTKGHTLLIPKTHVPDIFSFDEETAAMLFSRVPKIARALEAAFPDMKGLNIINNNKELAYQSVFHSHLHLIPRYTAEDDFKIRFVNNQEKYTPETMKEIAKKIATQVN</sequence>
<dbReference type="PRINTS" id="PR00332">
    <property type="entry name" value="HISTRIAD"/>
</dbReference>
<dbReference type="PANTHER" id="PTHR46648">
    <property type="entry name" value="HIT FAMILY PROTEIN 1"/>
    <property type="match status" value="1"/>
</dbReference>
<feature type="active site" description="Tele-AMP-histidine intermediate" evidence="1">
    <location>
        <position position="100"/>
    </location>
</feature>
<evidence type="ECO:0000259" key="4">
    <source>
        <dbReference type="PROSITE" id="PS51084"/>
    </source>
</evidence>
<dbReference type="InterPro" id="IPR019808">
    <property type="entry name" value="Histidine_triad_CS"/>
</dbReference>
<reference evidence="5 6" key="1">
    <citation type="submission" date="2017-05" db="EMBL/GenBank/DDBJ databases">
        <title>Vagococcus spp. assemblies.</title>
        <authorList>
            <person name="Gulvik C.A."/>
        </authorList>
    </citation>
    <scope>NUCLEOTIDE SEQUENCE [LARGE SCALE GENOMIC DNA]</scope>
    <source>
        <strain evidence="5 6">CCUG 51432</strain>
    </source>
</reference>
<evidence type="ECO:0000313" key="6">
    <source>
        <dbReference type="Proteomes" id="UP000287605"/>
    </source>
</evidence>
<dbReference type="InterPro" id="IPR011146">
    <property type="entry name" value="HIT-like"/>
</dbReference>
<protein>
    <submittedName>
        <fullName evidence="5">HIT family protein</fullName>
    </submittedName>
</protein>
<comment type="caution">
    <text evidence="5">The sequence shown here is derived from an EMBL/GenBank/DDBJ whole genome shotgun (WGS) entry which is preliminary data.</text>
</comment>
<dbReference type="SUPFAM" id="SSF54197">
    <property type="entry name" value="HIT-like"/>
    <property type="match status" value="1"/>
</dbReference>
<dbReference type="OrthoDB" id="9784774at2"/>
<dbReference type="EMBL" id="NGKA01000024">
    <property type="protein sequence ID" value="RSU09175.1"/>
    <property type="molecule type" value="Genomic_DNA"/>
</dbReference>
<dbReference type="InterPro" id="IPR001310">
    <property type="entry name" value="Histidine_triad_HIT"/>
</dbReference>
<dbReference type="PROSITE" id="PS00892">
    <property type="entry name" value="HIT_1"/>
    <property type="match status" value="1"/>
</dbReference>
<dbReference type="Pfam" id="PF01230">
    <property type="entry name" value="HIT"/>
    <property type="match status" value="1"/>
</dbReference>
<dbReference type="FunFam" id="3.30.428.10:FF:000014">
    <property type="entry name" value="Putative histidine triad (HIT) protein"/>
    <property type="match status" value="1"/>
</dbReference>
<dbReference type="GO" id="GO:0009117">
    <property type="term" value="P:nucleotide metabolic process"/>
    <property type="evidence" value="ECO:0007669"/>
    <property type="project" value="TreeGrafter"/>
</dbReference>
<name>A0A430AM53_9ENTE</name>
<dbReference type="PANTHER" id="PTHR46648:SF1">
    <property type="entry name" value="ADENOSINE 5'-MONOPHOSPHORAMIDASE HNT1"/>
    <property type="match status" value="1"/>
</dbReference>
<evidence type="ECO:0000256" key="2">
    <source>
        <dbReference type="PIRSR" id="PIRSR601310-3"/>
    </source>
</evidence>
<feature type="short sequence motif" description="Histidine triad motif" evidence="2 3">
    <location>
        <begin position="98"/>
        <end position="102"/>
    </location>
</feature>
<dbReference type="RefSeq" id="WP_126809954.1">
    <property type="nucleotide sequence ID" value="NZ_NGKA01000024.1"/>
</dbReference>
<proteinExistence type="predicted"/>
<dbReference type="Gene3D" id="3.30.428.10">
    <property type="entry name" value="HIT-like"/>
    <property type="match status" value="1"/>
</dbReference>
<accession>A0A430AM53</accession>
<keyword evidence="6" id="KW-1185">Reference proteome</keyword>
<dbReference type="InterPro" id="IPR039384">
    <property type="entry name" value="HINT"/>
</dbReference>
<gene>
    <name evidence="5" type="ORF">CBF29_11950</name>
</gene>
<dbReference type="CDD" id="cd01277">
    <property type="entry name" value="HINT_subgroup"/>
    <property type="match status" value="1"/>
</dbReference>
<evidence type="ECO:0000313" key="5">
    <source>
        <dbReference type="EMBL" id="RSU09175.1"/>
    </source>
</evidence>
<dbReference type="InterPro" id="IPR036265">
    <property type="entry name" value="HIT-like_sf"/>
</dbReference>
<dbReference type="PROSITE" id="PS51084">
    <property type="entry name" value="HIT_2"/>
    <property type="match status" value="1"/>
</dbReference>
<organism evidence="5 6">
    <name type="scientific">Vagococcus elongatus</name>
    <dbReference type="NCBI Taxonomy" id="180344"/>
    <lineage>
        <taxon>Bacteria</taxon>
        <taxon>Bacillati</taxon>
        <taxon>Bacillota</taxon>
        <taxon>Bacilli</taxon>
        <taxon>Lactobacillales</taxon>
        <taxon>Enterococcaceae</taxon>
        <taxon>Vagococcus</taxon>
    </lineage>
</organism>
<evidence type="ECO:0000256" key="3">
    <source>
        <dbReference type="PROSITE-ProRule" id="PRU00464"/>
    </source>
</evidence>
<dbReference type="AlphaFoldDB" id="A0A430AM53"/>
<evidence type="ECO:0000256" key="1">
    <source>
        <dbReference type="PIRSR" id="PIRSR601310-1"/>
    </source>
</evidence>
<feature type="domain" description="HIT" evidence="4">
    <location>
        <begin position="5"/>
        <end position="115"/>
    </location>
</feature>
<dbReference type="GO" id="GO:0003824">
    <property type="term" value="F:catalytic activity"/>
    <property type="evidence" value="ECO:0007669"/>
    <property type="project" value="InterPro"/>
</dbReference>